<organism evidence="1 3">
    <name type="scientific">Marivita cryptomonadis</name>
    <dbReference type="NCBI Taxonomy" id="505252"/>
    <lineage>
        <taxon>Bacteria</taxon>
        <taxon>Pseudomonadati</taxon>
        <taxon>Pseudomonadota</taxon>
        <taxon>Alphaproteobacteria</taxon>
        <taxon>Rhodobacterales</taxon>
        <taxon>Roseobacteraceae</taxon>
        <taxon>Marivita</taxon>
    </lineage>
</organism>
<evidence type="ECO:0000313" key="3">
    <source>
        <dbReference type="Proteomes" id="UP000755667"/>
    </source>
</evidence>
<dbReference type="Gene3D" id="3.40.50.300">
    <property type="entry name" value="P-loop containing nucleotide triphosphate hydrolases"/>
    <property type="match status" value="1"/>
</dbReference>
<dbReference type="Proteomes" id="UP000755667">
    <property type="component" value="Unassembled WGS sequence"/>
</dbReference>
<protein>
    <submittedName>
        <fullName evidence="1">Sulfotransferase family 2 domain-containing protein</fullName>
    </submittedName>
</protein>
<name>A0A9Q2NZT5_9RHOB</name>
<sequence>MNWPPAHPMLYVSVHIPKTAGTSFAKALGQAFSADELFLDYRHARDHAGIAAQGISAVETHRAWLSPSWLDLVRRYRLDLNAMPNTCRLVHGHFPARKYHRFMTWRVPSYITWVRDPFARAISNYFYWQTFDPHTVPDPLVQTVLSEGWSLEDFLFHPALRDYQSQFLRGLPWHKIDFIGVVERFPQDLERLSKMIGRPLDVFMENTGPVSGTGETHGGLRTRFMEFHQVDAALYRFAVERSCREGI</sequence>
<proteinExistence type="predicted"/>
<gene>
    <name evidence="1" type="ORF">JQX41_23345</name>
    <name evidence="2" type="ORF">JQX48_23430</name>
</gene>
<evidence type="ECO:0000313" key="4">
    <source>
        <dbReference type="Proteomes" id="UP000809440"/>
    </source>
</evidence>
<dbReference type="EMBL" id="JAFBXF010000038">
    <property type="protein sequence ID" value="MBM2419930.1"/>
    <property type="molecule type" value="Genomic_DNA"/>
</dbReference>
<keyword evidence="4" id="KW-1185">Reference proteome</keyword>
<evidence type="ECO:0000313" key="2">
    <source>
        <dbReference type="EMBL" id="MBM2419930.1"/>
    </source>
</evidence>
<dbReference type="InterPro" id="IPR027417">
    <property type="entry name" value="P-loop_NTPase"/>
</dbReference>
<dbReference type="SUPFAM" id="SSF52540">
    <property type="entry name" value="P-loop containing nucleoside triphosphate hydrolases"/>
    <property type="match status" value="1"/>
</dbReference>
<dbReference type="Proteomes" id="UP000809440">
    <property type="component" value="Unassembled WGS sequence"/>
</dbReference>
<reference evidence="1 4" key="1">
    <citation type="submission" date="2021-01" db="EMBL/GenBank/DDBJ databases">
        <title>Diatom-associated Roseobacters Show Island Model of Population Structure.</title>
        <authorList>
            <person name="Qu L."/>
            <person name="Feng X."/>
            <person name="Chen Y."/>
            <person name="Li L."/>
            <person name="Wang X."/>
            <person name="Hu Z."/>
            <person name="Wang H."/>
            <person name="Luo H."/>
        </authorList>
    </citation>
    <scope>NUCLEOTIDE SEQUENCE</scope>
    <source>
        <strain evidence="2 4">CC28-63</strain>
        <strain evidence="1">CC28-69</strain>
    </source>
</reference>
<dbReference type="RefSeq" id="WP_171046071.1">
    <property type="nucleotide sequence ID" value="NZ_JAFBWU010000036.1"/>
</dbReference>
<comment type="caution">
    <text evidence="1">The sequence shown here is derived from an EMBL/GenBank/DDBJ whole genome shotgun (WGS) entry which is preliminary data.</text>
</comment>
<dbReference type="EMBL" id="JAFBXE010000037">
    <property type="protein sequence ID" value="MBM2415247.1"/>
    <property type="molecule type" value="Genomic_DNA"/>
</dbReference>
<evidence type="ECO:0000313" key="1">
    <source>
        <dbReference type="EMBL" id="MBM2415247.1"/>
    </source>
</evidence>
<accession>A0A9Q2NZT5</accession>
<dbReference type="AlphaFoldDB" id="A0A9Q2NZT5"/>